<dbReference type="GeneID" id="108741730"/>
<name>A0A1W4XIC8_AGRPL</name>
<evidence type="ECO:0000256" key="2">
    <source>
        <dbReference type="ARBA" id="ARBA00022685"/>
    </source>
</evidence>
<evidence type="ECO:0000256" key="3">
    <source>
        <dbReference type="ARBA" id="ARBA00022729"/>
    </source>
</evidence>
<reference evidence="8" key="1">
    <citation type="submission" date="2025-08" db="UniProtKB">
        <authorList>
            <consortium name="RefSeq"/>
        </authorList>
    </citation>
    <scope>IDENTIFICATION</scope>
    <source>
        <tissue evidence="8">Entire body</tissue>
    </source>
</reference>
<evidence type="ECO:0000256" key="4">
    <source>
        <dbReference type="RuleBase" id="RU000406"/>
    </source>
</evidence>
<organism evidence="7 8">
    <name type="scientific">Agrilus planipennis</name>
    <name type="common">Emerald ash borer</name>
    <name type="synonym">Agrilus marcopoli</name>
    <dbReference type="NCBI Taxonomy" id="224129"/>
    <lineage>
        <taxon>Eukaryota</taxon>
        <taxon>Metazoa</taxon>
        <taxon>Ecdysozoa</taxon>
        <taxon>Arthropoda</taxon>
        <taxon>Hexapoda</taxon>
        <taxon>Insecta</taxon>
        <taxon>Pterygota</taxon>
        <taxon>Neoptera</taxon>
        <taxon>Endopterygota</taxon>
        <taxon>Coleoptera</taxon>
        <taxon>Polyphaga</taxon>
        <taxon>Elateriformia</taxon>
        <taxon>Buprestoidea</taxon>
        <taxon>Buprestidae</taxon>
        <taxon>Agrilinae</taxon>
        <taxon>Agrilus</taxon>
    </lineage>
</organism>
<feature type="domain" description="Insulin-like" evidence="6">
    <location>
        <begin position="45"/>
        <end position="145"/>
    </location>
</feature>
<dbReference type="PROSITE" id="PS00262">
    <property type="entry name" value="INSULIN"/>
    <property type="match status" value="1"/>
</dbReference>
<dbReference type="PRINTS" id="PR00276">
    <property type="entry name" value="INSULINFAMLY"/>
</dbReference>
<comment type="subcellular location">
    <subcellularLocation>
        <location evidence="4">Secreted</location>
    </subcellularLocation>
</comment>
<keyword evidence="4" id="KW-0964">Secreted</keyword>
<feature type="signal peptide" evidence="5">
    <location>
        <begin position="1"/>
        <end position="22"/>
    </location>
</feature>
<dbReference type="AlphaFoldDB" id="A0A1W4XIC8"/>
<keyword evidence="3 5" id="KW-0732">Signal</keyword>
<dbReference type="InterPro" id="IPR036438">
    <property type="entry name" value="Insulin-like_sf"/>
</dbReference>
<dbReference type="GO" id="GO:0005576">
    <property type="term" value="C:extracellular region"/>
    <property type="evidence" value="ECO:0007669"/>
    <property type="project" value="UniProtKB-SubCell"/>
</dbReference>
<evidence type="ECO:0000313" key="8">
    <source>
        <dbReference type="RefSeq" id="XP_018332130.1"/>
    </source>
</evidence>
<dbReference type="InterPro" id="IPR022352">
    <property type="entry name" value="Ins/IGF/rlx"/>
</dbReference>
<evidence type="ECO:0000256" key="5">
    <source>
        <dbReference type="SAM" id="SignalP"/>
    </source>
</evidence>
<proteinExistence type="inferred from homology"/>
<keyword evidence="2" id="KW-0165">Cleavage on pair of basic residues</keyword>
<keyword evidence="7" id="KW-1185">Reference proteome</keyword>
<dbReference type="SMART" id="SM00078">
    <property type="entry name" value="IlGF"/>
    <property type="match status" value="1"/>
</dbReference>
<dbReference type="InterPro" id="IPR016179">
    <property type="entry name" value="Insulin-like"/>
</dbReference>
<sequence length="146" mass="16342">MKFFSLLLCIIVMVWCCQKTSADSAQSISIATDGLTEERMKNIKGVYCGSRLSGTISMICNYGGRIKRTNGGGYDGNGFSNSLENARIFDTKSVRLPLLPKELAHLMFPKKYEKRIPGAQFQTRIRAVDECCKKSCSLWELSSYCD</sequence>
<dbReference type="GO" id="GO:0005179">
    <property type="term" value="F:hormone activity"/>
    <property type="evidence" value="ECO:0007669"/>
    <property type="project" value="InterPro"/>
</dbReference>
<evidence type="ECO:0000259" key="6">
    <source>
        <dbReference type="SMART" id="SM00078"/>
    </source>
</evidence>
<dbReference type="KEGG" id="apln:108741730"/>
<protein>
    <submittedName>
        <fullName evidence="8">LIRP-like isoform X1</fullName>
    </submittedName>
</protein>
<accession>A0A1W4XIC8</accession>
<feature type="chain" id="PRO_5010715418" evidence="5">
    <location>
        <begin position="23"/>
        <end position="146"/>
    </location>
</feature>
<dbReference type="InParanoid" id="A0A1W4XIC8"/>
<dbReference type="SUPFAM" id="SSF56994">
    <property type="entry name" value="Insulin-like"/>
    <property type="match status" value="1"/>
</dbReference>
<dbReference type="InterPro" id="IPR022353">
    <property type="entry name" value="Insulin_CS"/>
</dbReference>
<gene>
    <name evidence="8" type="primary">LOC108741730</name>
</gene>
<dbReference type="Gene3D" id="1.10.100.10">
    <property type="entry name" value="Insulin-like"/>
    <property type="match status" value="1"/>
</dbReference>
<dbReference type="Pfam" id="PF00049">
    <property type="entry name" value="Insulin"/>
    <property type="match status" value="1"/>
</dbReference>
<dbReference type="Proteomes" id="UP000192223">
    <property type="component" value="Unplaced"/>
</dbReference>
<evidence type="ECO:0000313" key="7">
    <source>
        <dbReference type="Proteomes" id="UP000192223"/>
    </source>
</evidence>
<dbReference type="OrthoDB" id="6330326at2759"/>
<evidence type="ECO:0000256" key="1">
    <source>
        <dbReference type="ARBA" id="ARBA00009034"/>
    </source>
</evidence>
<comment type="similarity">
    <text evidence="1 4">Belongs to the insulin family.</text>
</comment>
<dbReference type="RefSeq" id="XP_018332130.1">
    <property type="nucleotide sequence ID" value="XM_018476628.2"/>
</dbReference>